<reference evidence="1" key="2">
    <citation type="journal article" date="2021" name="PeerJ">
        <title>Extensive microbial diversity within the chicken gut microbiome revealed by metagenomics and culture.</title>
        <authorList>
            <person name="Gilroy R."/>
            <person name="Ravi A."/>
            <person name="Getino M."/>
            <person name="Pursley I."/>
            <person name="Horton D.L."/>
            <person name="Alikhan N.F."/>
            <person name="Baker D."/>
            <person name="Gharbi K."/>
            <person name="Hall N."/>
            <person name="Watson M."/>
            <person name="Adriaenssens E.M."/>
            <person name="Foster-Nyarko E."/>
            <person name="Jarju S."/>
            <person name="Secka A."/>
            <person name="Antonio M."/>
            <person name="Oren A."/>
            <person name="Chaudhuri R.R."/>
            <person name="La Ragione R."/>
            <person name="Hildebrand F."/>
            <person name="Pallen M.J."/>
        </authorList>
    </citation>
    <scope>NUCLEOTIDE SEQUENCE</scope>
    <source>
        <strain evidence="1">ChiW3-316</strain>
    </source>
</reference>
<dbReference type="Proteomes" id="UP000824107">
    <property type="component" value="Unassembled WGS sequence"/>
</dbReference>
<organism evidence="1 2">
    <name type="scientific">Candidatus Scatocola faecipullorum</name>
    <dbReference type="NCBI Taxonomy" id="2840917"/>
    <lineage>
        <taxon>Bacteria</taxon>
        <taxon>Pseudomonadati</taxon>
        <taxon>Pseudomonadota</taxon>
        <taxon>Alphaproteobacteria</taxon>
        <taxon>Rhodospirillales</taxon>
        <taxon>Rhodospirillaceae</taxon>
        <taxon>Rhodospirillaceae incertae sedis</taxon>
        <taxon>Candidatus Scatocola</taxon>
    </lineage>
</organism>
<comment type="caution">
    <text evidence="1">The sequence shown here is derived from an EMBL/GenBank/DDBJ whole genome shotgun (WGS) entry which is preliminary data.</text>
</comment>
<protein>
    <submittedName>
        <fullName evidence="1">Uncharacterized protein</fullName>
    </submittedName>
</protein>
<reference evidence="1" key="1">
    <citation type="submission" date="2020-10" db="EMBL/GenBank/DDBJ databases">
        <authorList>
            <person name="Gilroy R."/>
        </authorList>
    </citation>
    <scope>NUCLEOTIDE SEQUENCE</scope>
    <source>
        <strain evidence="1">ChiW3-316</strain>
    </source>
</reference>
<evidence type="ECO:0000313" key="2">
    <source>
        <dbReference type="Proteomes" id="UP000824107"/>
    </source>
</evidence>
<dbReference type="EMBL" id="DVNC01000040">
    <property type="protein sequence ID" value="HIU53685.1"/>
    <property type="molecule type" value="Genomic_DNA"/>
</dbReference>
<evidence type="ECO:0000313" key="1">
    <source>
        <dbReference type="EMBL" id="HIU53685.1"/>
    </source>
</evidence>
<dbReference type="AlphaFoldDB" id="A0A9D1M4V4"/>
<sequence>MKTFLIIVCCLILLYGFIKHILPKILAFGLNIYLSFLSDEKVEAYFVKQYQKYRENPKSFSDAYVESYVGVIQISLNYWEELLEDAQQERRFQSSEADTAALDEEISFYQQRFDFWNNALIKVSNDNAVRKYHASLKNN</sequence>
<gene>
    <name evidence="1" type="ORF">IAD20_06350</name>
</gene>
<name>A0A9D1M4V4_9PROT</name>
<proteinExistence type="predicted"/>
<accession>A0A9D1M4V4</accession>